<proteinExistence type="predicted"/>
<dbReference type="GO" id="GO:0005737">
    <property type="term" value="C:cytoplasm"/>
    <property type="evidence" value="ECO:0007669"/>
    <property type="project" value="TreeGrafter"/>
</dbReference>
<dbReference type="PROSITE" id="PS50199">
    <property type="entry name" value="ZF_RANBP2_2"/>
    <property type="match status" value="2"/>
</dbReference>
<feature type="region of interest" description="Disordered" evidence="5">
    <location>
        <begin position="473"/>
        <end position="498"/>
    </location>
</feature>
<dbReference type="PANTHER" id="PTHR23111">
    <property type="entry name" value="ZINC FINGER PROTEIN"/>
    <property type="match status" value="1"/>
</dbReference>
<keyword evidence="8" id="KW-1185">Reference proteome</keyword>
<evidence type="ECO:0000259" key="6">
    <source>
        <dbReference type="PROSITE" id="PS50199"/>
    </source>
</evidence>
<feature type="domain" description="RanBP2-type" evidence="6">
    <location>
        <begin position="299"/>
        <end position="328"/>
    </location>
</feature>
<evidence type="ECO:0000256" key="4">
    <source>
        <dbReference type="PROSITE-ProRule" id="PRU00322"/>
    </source>
</evidence>
<evidence type="ECO:0000256" key="1">
    <source>
        <dbReference type="ARBA" id="ARBA00022723"/>
    </source>
</evidence>
<dbReference type="Gene3D" id="4.10.1060.10">
    <property type="entry name" value="Zinc finger, RanBP2-type"/>
    <property type="match status" value="2"/>
</dbReference>
<evidence type="ECO:0000256" key="5">
    <source>
        <dbReference type="SAM" id="MobiDB-lite"/>
    </source>
</evidence>
<dbReference type="AlphaFoldDB" id="A0AAP0DFM0"/>
<dbReference type="InterPro" id="IPR036443">
    <property type="entry name" value="Znf_RanBP2_sf"/>
</dbReference>
<evidence type="ECO:0000256" key="2">
    <source>
        <dbReference type="ARBA" id="ARBA00022771"/>
    </source>
</evidence>
<dbReference type="Proteomes" id="UP001408789">
    <property type="component" value="Unassembled WGS sequence"/>
</dbReference>
<evidence type="ECO:0000256" key="3">
    <source>
        <dbReference type="ARBA" id="ARBA00022833"/>
    </source>
</evidence>
<comment type="caution">
    <text evidence="7">The sequence shown here is derived from an EMBL/GenBank/DDBJ whole genome shotgun (WGS) entry which is preliminary data.</text>
</comment>
<keyword evidence="3" id="KW-0862">Zinc</keyword>
<feature type="domain" description="RanBP2-type" evidence="6">
    <location>
        <begin position="266"/>
        <end position="295"/>
    </location>
</feature>
<keyword evidence="2 4" id="KW-0863">Zinc-finger</keyword>
<sequence>MAGASSRLLFRLTNPASLLHRRPFPLSRLPRRRSITTLSTAPNHLRRLTSSNPLPPIKFSQTFYSRATSYASQENNRISADGHRFPPSHPWPEWSRLLESLSAAGYSRENGDIEDEFVENEKLSMEFVAAANLCLAFAHDRRDILGWLPRKDIEVLINDGYPFLFKSGHETERRMRSFLQEEGSNEATSVDLMKYILSYASNPIIYPERNLKEAIESSVRSLLQEMAGLAYRGRAADGYEQMPRNLGPADGYEQMPRNLGPNITMKKGDWICPKCDFMNFARNTKCLECEEPRPQRQLADGEWDCPRCNFFNYRKNVVCLKCECRRPDSVTLHGSNSSYVSTRHTQDIDKEDKTERWFKKVKELHNVTSPESDIVPDDSRKHENRFVDNKQKDQPVSPYQRQQVSGFVPFSPDYFAKKDDQQQFKSSESTNGTFYEKSNNATLDRNLMQETRNPYRINEHKPETANVAQQIQENPNEKSGWAGKSLEGSAVTETDPLDMSEEAKAERWFKRVAQIKDISELSQIPDEDFPSIMPMRKGVNRFVVSKRKTPLERRLTSPQYRKNLRIMSSDPMKKEGNDDN</sequence>
<evidence type="ECO:0000313" key="8">
    <source>
        <dbReference type="Proteomes" id="UP001408789"/>
    </source>
</evidence>
<dbReference type="GO" id="GO:0008270">
    <property type="term" value="F:zinc ion binding"/>
    <property type="evidence" value="ECO:0007669"/>
    <property type="project" value="UniProtKB-KW"/>
</dbReference>
<dbReference type="Pfam" id="PF00641">
    <property type="entry name" value="Zn_ribbon_RanBP"/>
    <property type="match status" value="2"/>
</dbReference>
<protein>
    <recommendedName>
        <fullName evidence="6">RanBP2-type domain-containing protein</fullName>
    </recommendedName>
</protein>
<accession>A0AAP0DFM0</accession>
<evidence type="ECO:0000313" key="7">
    <source>
        <dbReference type="EMBL" id="KAK9074231.1"/>
    </source>
</evidence>
<gene>
    <name evidence="7" type="ORF">SSX86_006828</name>
</gene>
<keyword evidence="1" id="KW-0479">Metal-binding</keyword>
<dbReference type="GO" id="GO:0003729">
    <property type="term" value="F:mRNA binding"/>
    <property type="evidence" value="ECO:0007669"/>
    <property type="project" value="TreeGrafter"/>
</dbReference>
<dbReference type="EMBL" id="JBCNJP010000008">
    <property type="protein sequence ID" value="KAK9074231.1"/>
    <property type="molecule type" value="Genomic_DNA"/>
</dbReference>
<organism evidence="7 8">
    <name type="scientific">Deinandra increscens subsp. villosa</name>
    <dbReference type="NCBI Taxonomy" id="3103831"/>
    <lineage>
        <taxon>Eukaryota</taxon>
        <taxon>Viridiplantae</taxon>
        <taxon>Streptophyta</taxon>
        <taxon>Embryophyta</taxon>
        <taxon>Tracheophyta</taxon>
        <taxon>Spermatophyta</taxon>
        <taxon>Magnoliopsida</taxon>
        <taxon>eudicotyledons</taxon>
        <taxon>Gunneridae</taxon>
        <taxon>Pentapetalae</taxon>
        <taxon>asterids</taxon>
        <taxon>campanulids</taxon>
        <taxon>Asterales</taxon>
        <taxon>Asteraceae</taxon>
        <taxon>Asteroideae</taxon>
        <taxon>Heliantheae alliance</taxon>
        <taxon>Madieae</taxon>
        <taxon>Madiinae</taxon>
        <taxon>Deinandra</taxon>
    </lineage>
</organism>
<reference evidence="7 8" key="1">
    <citation type="submission" date="2024-04" db="EMBL/GenBank/DDBJ databases">
        <title>The reference genome of an endangered Asteraceae, Deinandra increscens subsp. villosa, native to the Central Coast of California.</title>
        <authorList>
            <person name="Guilliams M."/>
            <person name="Hasenstab-Lehman K."/>
            <person name="Meyer R."/>
            <person name="Mcevoy S."/>
        </authorList>
    </citation>
    <scope>NUCLEOTIDE SEQUENCE [LARGE SCALE GENOMIC DNA]</scope>
    <source>
        <tissue evidence="7">Leaf</tissue>
    </source>
</reference>
<dbReference type="PANTHER" id="PTHR23111:SF30">
    <property type="entry name" value="ZINC FINGER PROTEIN VAR3, CHLOROPLASTIC"/>
    <property type="match status" value="1"/>
</dbReference>
<dbReference type="SUPFAM" id="SSF90209">
    <property type="entry name" value="Ran binding protein zinc finger-like"/>
    <property type="match status" value="1"/>
</dbReference>
<dbReference type="SMART" id="SM00547">
    <property type="entry name" value="ZnF_RBZ"/>
    <property type="match status" value="2"/>
</dbReference>
<dbReference type="PROSITE" id="PS01358">
    <property type="entry name" value="ZF_RANBP2_1"/>
    <property type="match status" value="2"/>
</dbReference>
<name>A0AAP0DFM0_9ASTR</name>
<dbReference type="InterPro" id="IPR001876">
    <property type="entry name" value="Znf_RanBP2"/>
</dbReference>